<dbReference type="Proteomes" id="UP000001542">
    <property type="component" value="Unassembled WGS sequence"/>
</dbReference>
<dbReference type="InterPro" id="IPR019956">
    <property type="entry name" value="Ubiquitin_dom"/>
</dbReference>
<dbReference type="InterPro" id="IPR050158">
    <property type="entry name" value="Ubiquitin_ubiquitin-like"/>
</dbReference>
<dbReference type="GO" id="GO:0016567">
    <property type="term" value="P:protein ubiquitination"/>
    <property type="evidence" value="ECO:0000318"/>
    <property type="project" value="GO_Central"/>
</dbReference>
<protein>
    <submittedName>
        <fullName evidence="2">Ubiquitin family protein</fullName>
    </submittedName>
</protein>
<dbReference type="PROSITE" id="PS50053">
    <property type="entry name" value="UBIQUITIN_2"/>
    <property type="match status" value="2"/>
</dbReference>
<feature type="domain" description="Ubiquitin-like" evidence="1">
    <location>
        <begin position="100"/>
        <end position="166"/>
    </location>
</feature>
<dbReference type="GO" id="GO:0005737">
    <property type="term" value="C:cytoplasm"/>
    <property type="evidence" value="ECO:0000318"/>
    <property type="project" value="GO_Central"/>
</dbReference>
<dbReference type="SUPFAM" id="SSF54236">
    <property type="entry name" value="Ubiquitin-like"/>
    <property type="match status" value="2"/>
</dbReference>
<reference evidence="2" key="2">
    <citation type="journal article" date="2007" name="Science">
        <title>Draft genome sequence of the sexually transmitted pathogen Trichomonas vaginalis.</title>
        <authorList>
            <person name="Carlton J.M."/>
            <person name="Hirt R.P."/>
            <person name="Silva J.C."/>
            <person name="Delcher A.L."/>
            <person name="Schatz M."/>
            <person name="Zhao Q."/>
            <person name="Wortman J.R."/>
            <person name="Bidwell S.L."/>
            <person name="Alsmark U.C.M."/>
            <person name="Besteiro S."/>
            <person name="Sicheritz-Ponten T."/>
            <person name="Noel C.J."/>
            <person name="Dacks J.B."/>
            <person name="Foster P.G."/>
            <person name="Simillion C."/>
            <person name="Van de Peer Y."/>
            <person name="Miranda-Saavedra D."/>
            <person name="Barton G.J."/>
            <person name="Westrop G.D."/>
            <person name="Mueller S."/>
            <person name="Dessi D."/>
            <person name="Fiori P.L."/>
            <person name="Ren Q."/>
            <person name="Paulsen I."/>
            <person name="Zhang H."/>
            <person name="Bastida-Corcuera F.D."/>
            <person name="Simoes-Barbosa A."/>
            <person name="Brown M.T."/>
            <person name="Hayes R.D."/>
            <person name="Mukherjee M."/>
            <person name="Okumura C.Y."/>
            <person name="Schneider R."/>
            <person name="Smith A.J."/>
            <person name="Vanacova S."/>
            <person name="Villalvazo M."/>
            <person name="Haas B.J."/>
            <person name="Pertea M."/>
            <person name="Feldblyum T.V."/>
            <person name="Utterback T.R."/>
            <person name="Shu C.L."/>
            <person name="Osoegawa K."/>
            <person name="de Jong P.J."/>
            <person name="Hrdy I."/>
            <person name="Horvathova L."/>
            <person name="Zubacova Z."/>
            <person name="Dolezal P."/>
            <person name="Malik S.B."/>
            <person name="Logsdon J.M. Jr."/>
            <person name="Henze K."/>
            <person name="Gupta A."/>
            <person name="Wang C.C."/>
            <person name="Dunne R.L."/>
            <person name="Upcroft J.A."/>
            <person name="Upcroft P."/>
            <person name="White O."/>
            <person name="Salzberg S.L."/>
            <person name="Tang P."/>
            <person name="Chiu C.-H."/>
            <person name="Lee Y.-S."/>
            <person name="Embley T.M."/>
            <person name="Coombs G.H."/>
            <person name="Mottram J.C."/>
            <person name="Tachezy J."/>
            <person name="Fraser-Liggett C.M."/>
            <person name="Johnson P.J."/>
        </authorList>
    </citation>
    <scope>NUCLEOTIDE SEQUENCE [LARGE SCALE GENOMIC DNA]</scope>
    <source>
        <strain evidence="2">G3</strain>
    </source>
</reference>
<name>A2EJ38_TRIV3</name>
<dbReference type="GO" id="GO:0031386">
    <property type="term" value="F:protein tag activity"/>
    <property type="evidence" value="ECO:0000318"/>
    <property type="project" value="GO_Central"/>
</dbReference>
<keyword evidence="3" id="KW-1185">Reference proteome</keyword>
<dbReference type="InterPro" id="IPR029071">
    <property type="entry name" value="Ubiquitin-like_domsf"/>
</dbReference>
<dbReference type="AlphaFoldDB" id="A2EJ38"/>
<evidence type="ECO:0000259" key="1">
    <source>
        <dbReference type="PROSITE" id="PS50053"/>
    </source>
</evidence>
<dbReference type="eggNOG" id="KOG0001">
    <property type="taxonomic scope" value="Eukaryota"/>
</dbReference>
<proteinExistence type="predicted"/>
<dbReference type="STRING" id="5722.A2EJ38"/>
<dbReference type="VEuPathDB" id="TrichDB:TVAGG3_0609870"/>
<dbReference type="RefSeq" id="XP_001319564.1">
    <property type="nucleotide sequence ID" value="XM_001319529.1"/>
</dbReference>
<dbReference type="SMART" id="SM00213">
    <property type="entry name" value="UBQ"/>
    <property type="match status" value="2"/>
</dbReference>
<reference evidence="2" key="1">
    <citation type="submission" date="2006-10" db="EMBL/GenBank/DDBJ databases">
        <authorList>
            <person name="Amadeo P."/>
            <person name="Zhao Q."/>
            <person name="Wortman J."/>
            <person name="Fraser-Liggett C."/>
            <person name="Carlton J."/>
        </authorList>
    </citation>
    <scope>NUCLEOTIDE SEQUENCE</scope>
    <source>
        <strain evidence="2">G3</strain>
    </source>
</reference>
<evidence type="ECO:0000313" key="2">
    <source>
        <dbReference type="EMBL" id="EAY07341.1"/>
    </source>
</evidence>
<dbReference type="VEuPathDB" id="TrichDB:TVAG_139710"/>
<dbReference type="KEGG" id="tva:4765229"/>
<dbReference type="SMR" id="A2EJ38"/>
<evidence type="ECO:0000313" key="3">
    <source>
        <dbReference type="Proteomes" id="UP000001542"/>
    </source>
</evidence>
<dbReference type="InParanoid" id="A2EJ38"/>
<sequence length="457" mass="53043">MKYDDKFLSSLKANQICKIPDNSRLTSSQYSTLFFNLSKYFGKVDMLIILSHAHTDTFQTRNDARLVSDTISSVLGINTLNNLFSFYETSTKTKPEEKPINVIVRTLAVDKKEYQINPNNTVLDLKNIVGEELSIESKDCELHFHWFLKNEKKLKYYNIHNGTVIEYLSLLLLPRGHSFQIFVKTLTGKHITVPDVGEDLRVLDIMYKIQDKEGIPMDQQRLVYAGAQLDEDKSIGYYKIQKDSTLHLVLRLRGAKPVIYLYPEEETDVTVSIKAKDDEFSFVYPSFDHDSTWHVHAFPNGDLVHHGHHHPCLFWESLFYPSFDNNNGNNNDNENDNENREGFVIEGRQVVSFFEDTLRHINLSDREIFDFITFWCPKLIDMKYIKITFHFDDYCSQFPLSISPSPRHVNRIFFCATPLSTHISLRRPNLPTFSRDGFTVIEWGGTIISEDDKAILK</sequence>
<dbReference type="InterPro" id="IPR000626">
    <property type="entry name" value="Ubiquitin-like_dom"/>
</dbReference>
<dbReference type="PRINTS" id="PR00348">
    <property type="entry name" value="UBIQUITIN"/>
</dbReference>
<organism evidence="2 3">
    <name type="scientific">Trichomonas vaginalis (strain ATCC PRA-98 / G3)</name>
    <dbReference type="NCBI Taxonomy" id="412133"/>
    <lineage>
        <taxon>Eukaryota</taxon>
        <taxon>Metamonada</taxon>
        <taxon>Parabasalia</taxon>
        <taxon>Trichomonadida</taxon>
        <taxon>Trichomonadidae</taxon>
        <taxon>Trichomonas</taxon>
    </lineage>
</organism>
<dbReference type="OrthoDB" id="2746623at2759"/>
<dbReference type="FunFam" id="3.10.20.90:FF:000222">
    <property type="entry name" value="Polyubiquitin 5"/>
    <property type="match status" value="1"/>
</dbReference>
<dbReference type="Pfam" id="PF00240">
    <property type="entry name" value="ubiquitin"/>
    <property type="match status" value="1"/>
</dbReference>
<dbReference type="EMBL" id="DS113402">
    <property type="protein sequence ID" value="EAY07341.1"/>
    <property type="molecule type" value="Genomic_DNA"/>
</dbReference>
<dbReference type="Gene3D" id="3.10.20.90">
    <property type="entry name" value="Phosphatidylinositol 3-kinase Catalytic Subunit, Chain A, domain 1"/>
    <property type="match status" value="2"/>
</dbReference>
<dbReference type="GO" id="GO:0031625">
    <property type="term" value="F:ubiquitin protein ligase binding"/>
    <property type="evidence" value="ECO:0000318"/>
    <property type="project" value="GO_Central"/>
</dbReference>
<accession>A2EJ38</accession>
<gene>
    <name evidence="2" type="ORF">TVAG_139710</name>
</gene>
<dbReference type="PANTHER" id="PTHR10666">
    <property type="entry name" value="UBIQUITIN"/>
    <property type="match status" value="1"/>
</dbReference>
<feature type="domain" description="Ubiquitin-like" evidence="1">
    <location>
        <begin position="179"/>
        <end position="255"/>
    </location>
</feature>
<dbReference type="GO" id="GO:0019941">
    <property type="term" value="P:modification-dependent protein catabolic process"/>
    <property type="evidence" value="ECO:0000318"/>
    <property type="project" value="GO_Central"/>
</dbReference>
<dbReference type="GO" id="GO:0005634">
    <property type="term" value="C:nucleus"/>
    <property type="evidence" value="ECO:0000318"/>
    <property type="project" value="GO_Central"/>
</dbReference>